<comment type="caution">
    <text evidence="3">The sequence shown here is derived from an EMBL/GenBank/DDBJ whole genome shotgun (WGS) entry which is preliminary data.</text>
</comment>
<accession>A0ABU4UFF7</accession>
<sequence>MEKIYPSLIHRIGKRLFGDKPSPIGEVLPVFSEEIPRYPPFMKGLPTASVERILDTQLELIKAIEQALALPDDLYHTIAAPVIARYAAFSHLLPASESHHHRGAGGLFRHGLEVAHWATQASQGCLFATQASPRERKSQELRWRLAVCFAGLLHDIGKPVSDMAVIDSLGQHTWNPCDENLTEWAEQHRIDRYFLRWRDNRHKRHEQFSALVIERVLTRESRSYILAPGPDIMQAMLETIHGLDRGSKLYALVMSADCKSVERDLKAHYHSIDSAMGMPVEKYLFDAMRRLIKSGQWSVNEKGARIWRFKEGLHIVWRIGAQDIVSTLAKDKVPGIPRDEDTLADILIERGLAIPKSLPDGRQYRYWCMQPEGLDATLYMLRLTSMESIFSNEPPVIVSGIELDEQTESRVETTAKAAVKSRQVSLHASSSVVNADAQGVKDQATDVDSAEQANGKQNVIGEVSPVQPESPQGISQSDTNIERLNTNPQQGDKPASPPLTVKSEARKTKDSNHSSNQVESDKPKPTHSQLSNSETPAESAKCWLNKNGLAGEWLLHIITAINQAQWQWGVDVLELQDQYLLSFPGTPEKLNVESNLFIKTLEEKGWLVIDVLSPMRKVQIFHQVRGVLLAAEPSAVIRQLLTVARQVPTIDQSNTQSTPTTDKIKAPRLSTVNDNHNPKTPKIPKASNNQSPPIKTKLPGTVSNKNAVEYPASKNTGEGLPNTANPTQSETRQRQATEQSTPVIVNKKDIDGPSQNQAIDILIKHVRHLRTDAPEKSDDNEWHLVSNAELEQFLEQNPSIKRTRLMLDIANHPDCRSVGVGKGIQVRVRL</sequence>
<feature type="compositionally biased region" description="Polar residues" evidence="1">
    <location>
        <begin position="722"/>
        <end position="740"/>
    </location>
</feature>
<evidence type="ECO:0000256" key="1">
    <source>
        <dbReference type="SAM" id="MobiDB-lite"/>
    </source>
</evidence>
<protein>
    <submittedName>
        <fullName evidence="3">MobH family relaxase</fullName>
    </submittedName>
</protein>
<keyword evidence="4" id="KW-1185">Reference proteome</keyword>
<dbReference type="Pfam" id="PF07514">
    <property type="entry name" value="TraI_2"/>
    <property type="match status" value="1"/>
</dbReference>
<feature type="compositionally biased region" description="Polar residues" evidence="1">
    <location>
        <begin position="467"/>
        <end position="490"/>
    </location>
</feature>
<proteinExistence type="predicted"/>
<dbReference type="RefSeq" id="WP_319961766.1">
    <property type="nucleotide sequence ID" value="NZ_JAXARY010000010.1"/>
</dbReference>
<dbReference type="Gene3D" id="1.10.3210.40">
    <property type="match status" value="1"/>
</dbReference>
<dbReference type="SUPFAM" id="SSF109604">
    <property type="entry name" value="HD-domain/PDEase-like"/>
    <property type="match status" value="1"/>
</dbReference>
<dbReference type="NCBIfam" id="NF041494">
    <property type="entry name" value="MobH"/>
    <property type="match status" value="1"/>
</dbReference>
<dbReference type="InterPro" id="IPR011119">
    <property type="entry name" value="Unchr_helicase_relaxase_TraI"/>
</dbReference>
<feature type="compositionally biased region" description="Basic and acidic residues" evidence="1">
    <location>
        <begin position="503"/>
        <end position="512"/>
    </location>
</feature>
<dbReference type="EMBL" id="JAXARY010000010">
    <property type="protein sequence ID" value="MDX8128079.1"/>
    <property type="molecule type" value="Genomic_DNA"/>
</dbReference>
<dbReference type="Proteomes" id="UP001284537">
    <property type="component" value="Unassembled WGS sequence"/>
</dbReference>
<gene>
    <name evidence="3" type="primary">mobH</name>
    <name evidence="3" type="ORF">QLH52_12360</name>
</gene>
<feature type="domain" description="Uncharacterised" evidence="2">
    <location>
        <begin position="49"/>
        <end position="361"/>
    </location>
</feature>
<dbReference type="InterPro" id="IPR003607">
    <property type="entry name" value="HD/PDEase_dom"/>
</dbReference>
<evidence type="ECO:0000259" key="2">
    <source>
        <dbReference type="Pfam" id="PF07514"/>
    </source>
</evidence>
<organism evidence="3 4">
    <name type="scientific">Methylomonas defluvii</name>
    <dbReference type="NCBI Taxonomy" id="3045149"/>
    <lineage>
        <taxon>Bacteria</taxon>
        <taxon>Pseudomonadati</taxon>
        <taxon>Pseudomonadota</taxon>
        <taxon>Gammaproteobacteria</taxon>
        <taxon>Methylococcales</taxon>
        <taxon>Methylococcaceae</taxon>
        <taxon>Methylomonas</taxon>
    </lineage>
</organism>
<feature type="region of interest" description="Disordered" evidence="1">
    <location>
        <begin position="437"/>
        <end position="537"/>
    </location>
</feature>
<feature type="region of interest" description="Disordered" evidence="1">
    <location>
        <begin position="652"/>
        <end position="740"/>
    </location>
</feature>
<evidence type="ECO:0000313" key="4">
    <source>
        <dbReference type="Proteomes" id="UP001284537"/>
    </source>
</evidence>
<evidence type="ECO:0000313" key="3">
    <source>
        <dbReference type="EMBL" id="MDX8128079.1"/>
    </source>
</evidence>
<dbReference type="CDD" id="cd00077">
    <property type="entry name" value="HDc"/>
    <property type="match status" value="1"/>
</dbReference>
<reference evidence="3 4" key="1">
    <citation type="submission" date="2023-11" db="EMBL/GenBank/DDBJ databases">
        <authorList>
            <person name="Ouyang M.-Y."/>
        </authorList>
    </citation>
    <scope>NUCLEOTIDE SEQUENCE [LARGE SCALE GENOMIC DNA]</scope>
    <source>
        <strain evidence="3 4">OY6</strain>
    </source>
</reference>
<name>A0ABU4UFF7_9GAMM</name>
<feature type="compositionally biased region" description="Polar residues" evidence="1">
    <location>
        <begin position="526"/>
        <end position="536"/>
    </location>
</feature>
<feature type="compositionally biased region" description="Polar residues" evidence="1">
    <location>
        <begin position="652"/>
        <end position="661"/>
    </location>
</feature>